<dbReference type="PANTHER" id="PTHR42966">
    <property type="entry name" value="N-ACETYLNEURAMINATE SYNTHASE"/>
    <property type="match status" value="1"/>
</dbReference>
<gene>
    <name evidence="2" type="ORF">MNBD_DELTA01-360</name>
</gene>
<dbReference type="GO" id="GO:0047444">
    <property type="term" value="F:N-acylneuraminate-9-phosphate synthase activity"/>
    <property type="evidence" value="ECO:0007669"/>
    <property type="project" value="TreeGrafter"/>
</dbReference>
<dbReference type="GO" id="GO:0050462">
    <property type="term" value="F:N-acetylneuraminate synthase activity"/>
    <property type="evidence" value="ECO:0007669"/>
    <property type="project" value="UniProtKB-EC"/>
</dbReference>
<accession>A0A3B0QZN6</accession>
<dbReference type="Gene3D" id="3.20.20.70">
    <property type="entry name" value="Aldolase class I"/>
    <property type="match status" value="1"/>
</dbReference>
<proteinExistence type="predicted"/>
<dbReference type="InterPro" id="IPR036732">
    <property type="entry name" value="AFP_Neu5c_C_sf"/>
</dbReference>
<organism evidence="2">
    <name type="scientific">hydrothermal vent metagenome</name>
    <dbReference type="NCBI Taxonomy" id="652676"/>
    <lineage>
        <taxon>unclassified sequences</taxon>
        <taxon>metagenomes</taxon>
        <taxon>ecological metagenomes</taxon>
    </lineage>
</organism>
<dbReference type="Gene3D" id="3.90.1210.10">
    <property type="entry name" value="Antifreeze-like/N-acetylneuraminic acid synthase C-terminal domain"/>
    <property type="match status" value="1"/>
</dbReference>
<dbReference type="InterPro" id="IPR013132">
    <property type="entry name" value="PseI/NeuA/B-like_N"/>
</dbReference>
<dbReference type="AlphaFoldDB" id="A0A3B0QZN6"/>
<dbReference type="PROSITE" id="PS50844">
    <property type="entry name" value="AFP_LIKE"/>
    <property type="match status" value="1"/>
</dbReference>
<dbReference type="Pfam" id="PF03102">
    <property type="entry name" value="NeuB"/>
    <property type="match status" value="1"/>
</dbReference>
<name>A0A3B0QZN6_9ZZZZ</name>
<keyword evidence="2" id="KW-0808">Transferase</keyword>
<dbReference type="PANTHER" id="PTHR42966:SF1">
    <property type="entry name" value="SIALIC ACID SYNTHASE"/>
    <property type="match status" value="1"/>
</dbReference>
<dbReference type="CDD" id="cd11615">
    <property type="entry name" value="SAF_NeuB_like"/>
    <property type="match status" value="1"/>
</dbReference>
<evidence type="ECO:0000313" key="2">
    <source>
        <dbReference type="EMBL" id="VAV85569.1"/>
    </source>
</evidence>
<dbReference type="InterPro" id="IPR013785">
    <property type="entry name" value="Aldolase_TIM"/>
</dbReference>
<dbReference type="SUPFAM" id="SSF51269">
    <property type="entry name" value="AFP III-like domain"/>
    <property type="match status" value="1"/>
</dbReference>
<reference evidence="2" key="1">
    <citation type="submission" date="2018-06" db="EMBL/GenBank/DDBJ databases">
        <authorList>
            <person name="Zhirakovskaya E."/>
        </authorList>
    </citation>
    <scope>NUCLEOTIDE SEQUENCE</scope>
</reference>
<dbReference type="EC" id="2.5.1.56" evidence="2"/>
<dbReference type="EMBL" id="UOEA01000090">
    <property type="protein sequence ID" value="VAV85569.1"/>
    <property type="molecule type" value="Genomic_DNA"/>
</dbReference>
<dbReference type="InterPro" id="IPR006190">
    <property type="entry name" value="SAF_AFP_Neu5Ac"/>
</dbReference>
<protein>
    <submittedName>
        <fullName evidence="2">N-acetylneuraminate synthase</fullName>
        <ecNumber evidence="2">2.5.1.56</ecNumber>
    </submittedName>
</protein>
<dbReference type="InterPro" id="IPR013974">
    <property type="entry name" value="SAF"/>
</dbReference>
<dbReference type="SUPFAM" id="SSF51569">
    <property type="entry name" value="Aldolase"/>
    <property type="match status" value="1"/>
</dbReference>
<dbReference type="Pfam" id="PF08666">
    <property type="entry name" value="SAF"/>
    <property type="match status" value="1"/>
</dbReference>
<dbReference type="SMART" id="SM00858">
    <property type="entry name" value="SAF"/>
    <property type="match status" value="1"/>
</dbReference>
<dbReference type="InterPro" id="IPR057736">
    <property type="entry name" value="SAF_PseI/NeuA/NeuB"/>
</dbReference>
<feature type="domain" description="AFP-like" evidence="1">
    <location>
        <begin position="290"/>
        <end position="348"/>
    </location>
</feature>
<dbReference type="InterPro" id="IPR051690">
    <property type="entry name" value="PseI-like"/>
</dbReference>
<evidence type="ECO:0000259" key="1">
    <source>
        <dbReference type="PROSITE" id="PS50844"/>
    </source>
</evidence>
<dbReference type="GO" id="GO:0016051">
    <property type="term" value="P:carbohydrate biosynthetic process"/>
    <property type="evidence" value="ECO:0007669"/>
    <property type="project" value="InterPro"/>
</dbReference>
<sequence length="366" mass="39786">MPGKITIGEREVGQGQPVYIIAEVGSNHDSSLERAKELARGAKDVGADAVKFQSFTAEGLLNPLRPDADGKWEDHPAYDVIAQLSLPAKWHYELKRYCDELEIDFLSAPFDLGRADLLHMVGLPAFKIASGDITYVQLLRKVASFGKPVILSTGASYLEEVDEAVKVIMAEGNSQIALMHCVSLYPSKLEDANLKCITAMKKAWGVPVGLSDHSPGSLLAIAAVSLGATIIEKHLTFSRELGGPDHSYAMELDEFKSMVDDIRTLEKALGTGVKKPTEQEMGERVGARRSIYLRKDVAAGTVLTSDLFKVVRHAHGMEPRELSSVIGKEAARDLKRNMPLLRDDIIEPDKVGGVGKPVKEPDFAGG</sequence>